<proteinExistence type="predicted"/>
<reference evidence="3 4" key="1">
    <citation type="submission" date="2018-06" db="EMBL/GenBank/DDBJ databases">
        <title>Fusarium incarnatum-equiseti species complex species 28.</title>
        <authorList>
            <person name="Gardiner D.M."/>
        </authorList>
    </citation>
    <scope>NUCLEOTIDE SEQUENCE [LARGE SCALE GENOMIC DNA]</scope>
    <source>
        <strain evidence="3 4">FIESC_28</strain>
    </source>
</reference>
<comment type="caution">
    <text evidence="3">The sequence shown here is derived from an EMBL/GenBank/DDBJ whole genome shotgun (WGS) entry which is preliminary data.</text>
</comment>
<dbReference type="InterPro" id="IPR050300">
    <property type="entry name" value="GDXG_lipolytic_enzyme"/>
</dbReference>
<keyword evidence="1" id="KW-0378">Hydrolase</keyword>
<accession>A0A366S7F9</accession>
<name>A0A366S7F9_9HYPO</name>
<evidence type="ECO:0000256" key="1">
    <source>
        <dbReference type="ARBA" id="ARBA00022801"/>
    </source>
</evidence>
<dbReference type="Proteomes" id="UP000253153">
    <property type="component" value="Unassembled WGS sequence"/>
</dbReference>
<dbReference type="OrthoDB" id="433474at2759"/>
<dbReference type="InterPro" id="IPR029058">
    <property type="entry name" value="AB_hydrolase_fold"/>
</dbReference>
<feature type="domain" description="BD-FAE-like" evidence="2">
    <location>
        <begin position="75"/>
        <end position="181"/>
    </location>
</feature>
<dbReference type="RefSeq" id="XP_031019820.1">
    <property type="nucleotide sequence ID" value="XM_031156114.1"/>
</dbReference>
<dbReference type="InterPro" id="IPR049492">
    <property type="entry name" value="BD-FAE-like_dom"/>
</dbReference>
<organism evidence="3 4">
    <name type="scientific">Fusarium coffeatum</name>
    <dbReference type="NCBI Taxonomy" id="231269"/>
    <lineage>
        <taxon>Eukaryota</taxon>
        <taxon>Fungi</taxon>
        <taxon>Dikarya</taxon>
        <taxon>Ascomycota</taxon>
        <taxon>Pezizomycotina</taxon>
        <taxon>Sordariomycetes</taxon>
        <taxon>Hypocreomycetidae</taxon>
        <taxon>Hypocreales</taxon>
        <taxon>Nectriaceae</taxon>
        <taxon>Fusarium</taxon>
        <taxon>Fusarium incarnatum-equiseti species complex</taxon>
    </lineage>
</organism>
<dbReference type="GeneID" id="41991410"/>
<gene>
    <name evidence="3" type="ORF">FIESC28_01964</name>
</gene>
<evidence type="ECO:0000313" key="3">
    <source>
        <dbReference type="EMBL" id="RBR25229.1"/>
    </source>
</evidence>
<dbReference type="PANTHER" id="PTHR48081:SF33">
    <property type="entry name" value="KYNURENINE FORMAMIDASE"/>
    <property type="match status" value="1"/>
</dbReference>
<dbReference type="Pfam" id="PF20434">
    <property type="entry name" value="BD-FAE"/>
    <property type="match status" value="1"/>
</dbReference>
<dbReference type="PANTHER" id="PTHR48081">
    <property type="entry name" value="AB HYDROLASE SUPERFAMILY PROTEIN C4A8.06C"/>
    <property type="match status" value="1"/>
</dbReference>
<protein>
    <recommendedName>
        <fullName evidence="2">BD-FAE-like domain-containing protein</fullName>
    </recommendedName>
</protein>
<dbReference type="SUPFAM" id="SSF53474">
    <property type="entry name" value="alpha/beta-Hydrolases"/>
    <property type="match status" value="1"/>
</dbReference>
<evidence type="ECO:0000313" key="4">
    <source>
        <dbReference type="Proteomes" id="UP000253153"/>
    </source>
</evidence>
<dbReference type="EMBL" id="QKXC01000041">
    <property type="protein sequence ID" value="RBR25229.1"/>
    <property type="molecule type" value="Genomic_DNA"/>
</dbReference>
<dbReference type="Gene3D" id="3.40.50.1820">
    <property type="entry name" value="alpha/beta hydrolase"/>
    <property type="match status" value="1"/>
</dbReference>
<sequence length="318" mass="34285">MSTPIESDMKTSHGLSPSALAARGEEITGLTIYQDTSDDITMKRVQELMSEMNNDLPDGGADFIFGKKETQRLRLWKPTSTTSNSPIIVFVHGGSWTIGTYLDSIGSAKVKYLNDLGYAFASIDYTLIPTVTVQEQVQEVADAVAYLANNGVNLGIDGTRVILMGHSSGAHVVSLIGTDPSYARNAGFEMDILKGVIALDGSNYNAAASIADNTGSIVSNMLSGLGSDPQHLDTMSPTLHSSLPNARAFLLLHVQRKGDIRQAVELSAVLKAAGTRVDLHVFEGEGFEGHVAMLLRLGEEQYPATKVLQRWLKRHIPV</sequence>
<keyword evidence="4" id="KW-1185">Reference proteome</keyword>
<evidence type="ECO:0000259" key="2">
    <source>
        <dbReference type="Pfam" id="PF20434"/>
    </source>
</evidence>
<dbReference type="GO" id="GO:0016787">
    <property type="term" value="F:hydrolase activity"/>
    <property type="evidence" value="ECO:0007669"/>
    <property type="project" value="UniProtKB-KW"/>
</dbReference>
<dbReference type="AlphaFoldDB" id="A0A366S7F9"/>